<keyword evidence="4" id="KW-1185">Reference proteome</keyword>
<evidence type="ECO:0000256" key="1">
    <source>
        <dbReference type="SAM" id="MobiDB-lite"/>
    </source>
</evidence>
<dbReference type="EMBL" id="BCMH01000001">
    <property type="protein sequence ID" value="GAX02477.1"/>
    <property type="molecule type" value="Genomic_DNA"/>
</dbReference>
<feature type="signal peptide" evidence="2">
    <location>
        <begin position="1"/>
        <end position="26"/>
    </location>
</feature>
<proteinExistence type="predicted"/>
<evidence type="ECO:0000313" key="4">
    <source>
        <dbReference type="Proteomes" id="UP000198430"/>
    </source>
</evidence>
<dbReference type="AlphaFoldDB" id="A0A1Z5IL41"/>
<reference evidence="3 4" key="1">
    <citation type="submission" date="2015-11" db="EMBL/GenBank/DDBJ databases">
        <title>Draft genome sequences of new species of the genus Lactobacillus isolated from orchardgrass silage.</title>
        <authorList>
            <person name="Tohno M."/>
            <person name="Tanizawa Y."/>
            <person name="Arita M."/>
        </authorList>
    </citation>
    <scope>NUCLEOTIDE SEQUENCE [LARGE SCALE GENOMIC DNA]</scope>
    <source>
        <strain evidence="3 4">IWT140</strain>
    </source>
</reference>
<organism evidence="3 4">
    <name type="scientific">Secundilactobacillus pentosiphilus</name>
    <dbReference type="NCBI Taxonomy" id="1714682"/>
    <lineage>
        <taxon>Bacteria</taxon>
        <taxon>Bacillati</taxon>
        <taxon>Bacillota</taxon>
        <taxon>Bacilli</taxon>
        <taxon>Lactobacillales</taxon>
        <taxon>Lactobacillaceae</taxon>
        <taxon>Secundilactobacillus</taxon>
    </lineage>
</organism>
<gene>
    <name evidence="3" type="ORF">IWT140_00074</name>
</gene>
<feature type="region of interest" description="Disordered" evidence="1">
    <location>
        <begin position="119"/>
        <end position="140"/>
    </location>
</feature>
<protein>
    <submittedName>
        <fullName evidence="3">Uncharacterized protein</fullName>
    </submittedName>
</protein>
<accession>A0A1Z5IL41</accession>
<comment type="caution">
    <text evidence="3">The sequence shown here is derived from an EMBL/GenBank/DDBJ whole genome shotgun (WGS) entry which is preliminary data.</text>
</comment>
<feature type="compositionally biased region" description="Polar residues" evidence="1">
    <location>
        <begin position="119"/>
        <end position="133"/>
    </location>
</feature>
<keyword evidence="2" id="KW-0732">Signal</keyword>
<dbReference type="RefSeq" id="WP_089087470.1">
    <property type="nucleotide sequence ID" value="NZ_BCMH01000001.1"/>
</dbReference>
<sequence>MQTSKLVTVALIAAASVTLSATQASAKTTTKVRYYQNIKNRVVTVKNQKAAVYTSATLKHHHGTMKGYGKKVVAYYAAHVTQSNGHRAVYYKFRTSSHKIGWVWSGYLKNAKVASSYTVTTDKSKPQSKNTNGGDYVSPATSDDFVHPKDGFLTYVQPQASGPGTGFDKAEHFPKGYKVNW</sequence>
<evidence type="ECO:0000313" key="3">
    <source>
        <dbReference type="EMBL" id="GAX02477.1"/>
    </source>
</evidence>
<name>A0A1Z5IL41_9LACO</name>
<feature type="chain" id="PRO_5012803260" evidence="2">
    <location>
        <begin position="27"/>
        <end position="181"/>
    </location>
</feature>
<evidence type="ECO:0000256" key="2">
    <source>
        <dbReference type="SAM" id="SignalP"/>
    </source>
</evidence>
<dbReference type="Proteomes" id="UP000198430">
    <property type="component" value="Unassembled WGS sequence"/>
</dbReference>